<dbReference type="Gene3D" id="3.40.1260.10">
    <property type="entry name" value="DsrEFH-like"/>
    <property type="match status" value="1"/>
</dbReference>
<reference evidence="2 3" key="1">
    <citation type="submission" date="2019-03" db="EMBL/GenBank/DDBJ databases">
        <title>Genomic Encyclopedia of Type Strains, Phase IV (KMG-IV): sequencing the most valuable type-strain genomes for metagenomic binning, comparative biology and taxonomic classification.</title>
        <authorList>
            <person name="Goeker M."/>
        </authorList>
    </citation>
    <scope>NUCLEOTIDE SEQUENCE [LARGE SCALE GENOMIC DNA]</scope>
    <source>
        <strain evidence="2 3">DSM 18577</strain>
    </source>
</reference>
<name>A0A4R1K1A9_9GAMM</name>
<dbReference type="NCBIfam" id="NF001238">
    <property type="entry name" value="PRK00211.1"/>
    <property type="match status" value="1"/>
</dbReference>
<dbReference type="EMBL" id="SMGD01000012">
    <property type="protein sequence ID" value="TCK57670.1"/>
    <property type="molecule type" value="Genomic_DNA"/>
</dbReference>
<comment type="caution">
    <text evidence="2">The sequence shown here is derived from an EMBL/GenBank/DDBJ whole genome shotgun (WGS) entry which is preliminary data.</text>
</comment>
<protein>
    <submittedName>
        <fullName evidence="2">tRNA 2-thiouridine synthesizing protein C</fullName>
    </submittedName>
</protein>
<evidence type="ECO:0000256" key="1">
    <source>
        <dbReference type="ARBA" id="ARBA00005996"/>
    </source>
</evidence>
<dbReference type="Proteomes" id="UP000295565">
    <property type="component" value="Unassembled WGS sequence"/>
</dbReference>
<sequence>MKSMLFILTHAPHGSSFAREGLDAVLAASAVCDQISVLFEGDGVWQLMKGQQPQAILQRHIEPTYGMLSLYDIEHCYACKSDLEERGIAFEQMSIDLQIIDDARAADLLAQHSLIVRF</sequence>
<keyword evidence="3" id="KW-1185">Reference proteome</keyword>
<dbReference type="Pfam" id="PF02635">
    <property type="entry name" value="DsrE"/>
    <property type="match status" value="1"/>
</dbReference>
<dbReference type="RefSeq" id="WP_131912224.1">
    <property type="nucleotide sequence ID" value="NZ_OU594967.1"/>
</dbReference>
<dbReference type="PANTHER" id="PTHR38780">
    <property type="entry name" value="PROTEIN TUSC"/>
    <property type="match status" value="1"/>
</dbReference>
<dbReference type="AlphaFoldDB" id="A0A4R1K1A9"/>
<dbReference type="InterPro" id="IPR003787">
    <property type="entry name" value="Sulphur_relay_DsrE/F-like"/>
</dbReference>
<evidence type="ECO:0000313" key="2">
    <source>
        <dbReference type="EMBL" id="TCK57670.1"/>
    </source>
</evidence>
<comment type="similarity">
    <text evidence="1">Belongs to the DsrF/TusC family.</text>
</comment>
<evidence type="ECO:0000313" key="3">
    <source>
        <dbReference type="Proteomes" id="UP000295565"/>
    </source>
</evidence>
<dbReference type="SUPFAM" id="SSF75169">
    <property type="entry name" value="DsrEFH-like"/>
    <property type="match status" value="1"/>
</dbReference>
<gene>
    <name evidence="2" type="ORF">EV690_1364</name>
</gene>
<dbReference type="OrthoDB" id="9789418at2"/>
<dbReference type="PANTHER" id="PTHR38780:SF1">
    <property type="entry name" value="PROTEIN TUSC"/>
    <property type="match status" value="1"/>
</dbReference>
<accession>A0A4R1K1A9</accession>
<proteinExistence type="inferred from homology"/>
<dbReference type="InterPro" id="IPR027396">
    <property type="entry name" value="DsrEFH-like"/>
</dbReference>
<dbReference type="InterPro" id="IPR017462">
    <property type="entry name" value="Sulphur_relay_TusC/DsrF"/>
</dbReference>
<dbReference type="NCBIfam" id="TIGR03010">
    <property type="entry name" value="sulf_tusC_dsrF"/>
    <property type="match status" value="1"/>
</dbReference>
<organism evidence="2 3">
    <name type="scientific">Celerinatantimonas diazotrophica</name>
    <dbReference type="NCBI Taxonomy" id="412034"/>
    <lineage>
        <taxon>Bacteria</taxon>
        <taxon>Pseudomonadati</taxon>
        <taxon>Pseudomonadota</taxon>
        <taxon>Gammaproteobacteria</taxon>
        <taxon>Celerinatantimonadaceae</taxon>
        <taxon>Celerinatantimonas</taxon>
    </lineage>
</organism>